<dbReference type="Gene3D" id="4.10.240.10">
    <property type="entry name" value="Zn(2)-C6 fungal-type DNA-binding domain"/>
    <property type="match status" value="1"/>
</dbReference>
<name>A0A922SS95_9PLEO</name>
<dbReference type="InterPro" id="IPR053157">
    <property type="entry name" value="Sterol_Uptake_Regulator"/>
</dbReference>
<evidence type="ECO:0000313" key="5">
    <source>
        <dbReference type="Proteomes" id="UP000249757"/>
    </source>
</evidence>
<keyword evidence="5" id="KW-1185">Reference proteome</keyword>
<dbReference type="Pfam" id="PF11951">
    <property type="entry name" value="Fungal_trans_2"/>
    <property type="match status" value="1"/>
</dbReference>
<sequence length="416" mass="46544">MSLTKTSAGKTPIWRTGHVLAPPARCDEQRPKCGNCVKHGTASSCEFRPSTSREGSMVSPLPTSTPTFTPSSTDGTGNLHDQQPLPEFGPLVTNGASAGPDLTLNVPQMRLLHHWITITAKSLAAHTNAEDVFANTFIQISFGHSYLLQSALSLSALHMSRLVDSEEAQEYSYQAEKYREAALDNFQTTVRDIDESNYKAVLLFAGTLFPHACAASISAGDDLEHAFSNIVSNIVLTRGMRPMVTRFYEMMKKSDLGRIIPEDVKDIDWQTEEQPPSTELVRLRKFSEIVHHVYPPDIVDAYGFACHVLELVFQVAANSPRPPSDALLKIWIHLISDRYVELLSEKQPGSLIIFAHFAVMMHRAAKHYWYLEGVAEQILRFADHMVPGEWKSWLEWPREQIRGTSIPPTPYSEQVT</sequence>
<dbReference type="PANTHER" id="PTHR47784">
    <property type="entry name" value="STEROL UPTAKE CONTROL PROTEIN 2"/>
    <property type="match status" value="1"/>
</dbReference>
<dbReference type="Pfam" id="PF00172">
    <property type="entry name" value="Zn_clus"/>
    <property type="match status" value="1"/>
</dbReference>
<dbReference type="PANTHER" id="PTHR47784:SF4">
    <property type="entry name" value="ZN(II)2CYS6 TRANSCRIPTION FACTOR (EUROFUNG)"/>
    <property type="match status" value="1"/>
</dbReference>
<dbReference type="EMBL" id="NRDI02000020">
    <property type="protein sequence ID" value="KAI1509369.1"/>
    <property type="molecule type" value="Genomic_DNA"/>
</dbReference>
<keyword evidence="1" id="KW-0539">Nucleus</keyword>
<dbReference type="AlphaFoldDB" id="A0A922SS95"/>
<proteinExistence type="predicted"/>
<feature type="domain" description="Zn(2)-C6 fungal-type" evidence="3">
    <location>
        <begin position="25"/>
        <end position="53"/>
    </location>
</feature>
<organism evidence="4 5">
    <name type="scientific">Pyrenophora tritici-repentis</name>
    <dbReference type="NCBI Taxonomy" id="45151"/>
    <lineage>
        <taxon>Eukaryota</taxon>
        <taxon>Fungi</taxon>
        <taxon>Dikarya</taxon>
        <taxon>Ascomycota</taxon>
        <taxon>Pezizomycotina</taxon>
        <taxon>Dothideomycetes</taxon>
        <taxon>Pleosporomycetidae</taxon>
        <taxon>Pleosporales</taxon>
        <taxon>Pleosporineae</taxon>
        <taxon>Pleosporaceae</taxon>
        <taxon>Pyrenophora</taxon>
    </lineage>
</organism>
<dbReference type="InterPro" id="IPR036864">
    <property type="entry name" value="Zn2-C6_fun-type_DNA-bd_sf"/>
</dbReference>
<evidence type="ECO:0000256" key="1">
    <source>
        <dbReference type="ARBA" id="ARBA00023242"/>
    </source>
</evidence>
<feature type="compositionally biased region" description="Low complexity" evidence="2">
    <location>
        <begin position="59"/>
        <end position="73"/>
    </location>
</feature>
<evidence type="ECO:0000256" key="2">
    <source>
        <dbReference type="SAM" id="MobiDB-lite"/>
    </source>
</evidence>
<dbReference type="GO" id="GO:0001228">
    <property type="term" value="F:DNA-binding transcription activator activity, RNA polymerase II-specific"/>
    <property type="evidence" value="ECO:0007669"/>
    <property type="project" value="TreeGrafter"/>
</dbReference>
<protein>
    <submittedName>
        <fullName evidence="4">C6 zinc finger domain-containing protein</fullName>
    </submittedName>
</protein>
<dbReference type="InterPro" id="IPR001138">
    <property type="entry name" value="Zn2Cys6_DnaBD"/>
</dbReference>
<evidence type="ECO:0000259" key="3">
    <source>
        <dbReference type="Pfam" id="PF00172"/>
    </source>
</evidence>
<dbReference type="CDD" id="cd00067">
    <property type="entry name" value="GAL4"/>
    <property type="match status" value="1"/>
</dbReference>
<evidence type="ECO:0000313" key="4">
    <source>
        <dbReference type="EMBL" id="KAI1509369.1"/>
    </source>
</evidence>
<accession>A0A922SS95</accession>
<dbReference type="GO" id="GO:0008270">
    <property type="term" value="F:zinc ion binding"/>
    <property type="evidence" value="ECO:0007669"/>
    <property type="project" value="InterPro"/>
</dbReference>
<feature type="compositionally biased region" description="Polar residues" evidence="2">
    <location>
        <begin position="44"/>
        <end position="54"/>
    </location>
</feature>
<feature type="region of interest" description="Disordered" evidence="2">
    <location>
        <begin position="44"/>
        <end position="77"/>
    </location>
</feature>
<reference evidence="5" key="1">
    <citation type="journal article" date="2022" name="Microb. Genom.">
        <title>A global pangenome for the wheat fungal pathogen Pyrenophora tritici-repentis and prediction of effector protein structural homology.</title>
        <authorList>
            <person name="Moolhuijzen P.M."/>
            <person name="See P.T."/>
            <person name="Shi G."/>
            <person name="Powell H.R."/>
            <person name="Cockram J."/>
            <person name="Jorgensen L.N."/>
            <person name="Benslimane H."/>
            <person name="Strelkov S.E."/>
            <person name="Turner J."/>
            <person name="Liu Z."/>
            <person name="Moffat C.S."/>
        </authorList>
    </citation>
    <scope>NUCLEOTIDE SEQUENCE [LARGE SCALE GENOMIC DNA]</scope>
</reference>
<dbReference type="Proteomes" id="UP000249757">
    <property type="component" value="Unassembled WGS sequence"/>
</dbReference>
<gene>
    <name evidence="4" type="ORF">Ptr86124_011449</name>
</gene>
<dbReference type="InterPro" id="IPR021858">
    <property type="entry name" value="Fun_TF"/>
</dbReference>
<comment type="caution">
    <text evidence="4">The sequence shown here is derived from an EMBL/GenBank/DDBJ whole genome shotgun (WGS) entry which is preliminary data.</text>
</comment>